<evidence type="ECO:0000313" key="2">
    <source>
        <dbReference type="Proteomes" id="UP000176778"/>
    </source>
</evidence>
<dbReference type="AlphaFoldDB" id="A0A1F7X5B6"/>
<dbReference type="STRING" id="1802479.A2Y68_00530"/>
<protein>
    <submittedName>
        <fullName evidence="1">Uncharacterized protein</fullName>
    </submittedName>
</protein>
<proteinExistence type="predicted"/>
<name>A0A1F7X5B6_9BACT</name>
<gene>
    <name evidence="1" type="ORF">A2Y68_00530</name>
</gene>
<sequence length="203" mass="22390">MPKKLLFILLLVSCVLLAATVGYIVYRLRQGEISRENAYKGGLITQKENLALSPIEKFSNPQGAFYRIKGSFANELKLAEGRQDNALAGEFILRGDTLKRKLPVLLGLGNGSFSLATYDGSFDGQSTWVQVKTQDGTGQLIAGEEVLLMVEYLFPGVSQLPDYFFKEQDVFDSLSDDIGLGKFSYNIPSDFVLYPTAVGIIKK</sequence>
<comment type="caution">
    <text evidence="1">The sequence shown here is derived from an EMBL/GenBank/DDBJ whole genome shotgun (WGS) entry which is preliminary data.</text>
</comment>
<reference evidence="1 2" key="1">
    <citation type="journal article" date="2016" name="Nat. Commun.">
        <title>Thousands of microbial genomes shed light on interconnected biogeochemical processes in an aquifer system.</title>
        <authorList>
            <person name="Anantharaman K."/>
            <person name="Brown C.T."/>
            <person name="Hug L.A."/>
            <person name="Sharon I."/>
            <person name="Castelle C.J."/>
            <person name="Probst A.J."/>
            <person name="Thomas B.C."/>
            <person name="Singh A."/>
            <person name="Wilkins M.J."/>
            <person name="Karaoz U."/>
            <person name="Brodie E.L."/>
            <person name="Williams K.H."/>
            <person name="Hubbard S.S."/>
            <person name="Banfield J.F."/>
        </authorList>
    </citation>
    <scope>NUCLEOTIDE SEQUENCE [LARGE SCALE GENOMIC DNA]</scope>
</reference>
<dbReference type="Proteomes" id="UP000176778">
    <property type="component" value="Unassembled WGS sequence"/>
</dbReference>
<evidence type="ECO:0000313" key="1">
    <source>
        <dbReference type="EMBL" id="OGM09899.1"/>
    </source>
</evidence>
<dbReference type="EMBL" id="MGFR01000002">
    <property type="protein sequence ID" value="OGM09899.1"/>
    <property type="molecule type" value="Genomic_DNA"/>
</dbReference>
<organism evidence="1 2">
    <name type="scientific">Candidatus Woesebacteria bacterium RBG_13_46_13</name>
    <dbReference type="NCBI Taxonomy" id="1802479"/>
    <lineage>
        <taxon>Bacteria</taxon>
        <taxon>Candidatus Woeseibacteriota</taxon>
    </lineage>
</organism>
<accession>A0A1F7X5B6</accession>